<feature type="region of interest" description="Disordered" evidence="1">
    <location>
        <begin position="148"/>
        <end position="173"/>
    </location>
</feature>
<accession>A0A9W7CA00</accession>
<name>A0A9W7CA00_9STRA</name>
<evidence type="ECO:0000256" key="2">
    <source>
        <dbReference type="SAM" id="Phobius"/>
    </source>
</evidence>
<gene>
    <name evidence="3" type="ORF">TrVE_jg7280</name>
</gene>
<protein>
    <submittedName>
        <fullName evidence="3">Uncharacterized protein</fullName>
    </submittedName>
</protein>
<keyword evidence="2" id="KW-0472">Membrane</keyword>
<keyword evidence="4" id="KW-1185">Reference proteome</keyword>
<feature type="region of interest" description="Disordered" evidence="1">
    <location>
        <begin position="112"/>
        <end position="135"/>
    </location>
</feature>
<comment type="caution">
    <text evidence="3">The sequence shown here is derived from an EMBL/GenBank/DDBJ whole genome shotgun (WGS) entry which is preliminary data.</text>
</comment>
<dbReference type="Proteomes" id="UP001165160">
    <property type="component" value="Unassembled WGS sequence"/>
</dbReference>
<dbReference type="EMBL" id="BRXX01000253">
    <property type="protein sequence ID" value="GMI00869.1"/>
    <property type="molecule type" value="Genomic_DNA"/>
</dbReference>
<feature type="compositionally biased region" description="Basic residues" evidence="1">
    <location>
        <begin position="163"/>
        <end position="172"/>
    </location>
</feature>
<evidence type="ECO:0000256" key="1">
    <source>
        <dbReference type="SAM" id="MobiDB-lite"/>
    </source>
</evidence>
<evidence type="ECO:0000313" key="3">
    <source>
        <dbReference type="EMBL" id="GMI00869.1"/>
    </source>
</evidence>
<sequence length="291" mass="31449">MSTLLENRTIVVITPAQNSWLFIIPMNLSTFLLLGFLLLFLPSLSSFSPSPFPRSFSPSSLSPLHSSPPPFNSNSKKRKRKRKSPSPPEDVIPASSDVGPALKAVDLPSIQDSFTSKSTLPPPEEEESKFSSVSRADSEGLKLLLQSDPTAFDPSQPSLPSKKGSKKDKQKRNSGDFTTVSLLLGEGGSSFFSIPFQAVQVGHGILSVILLLSLIDYPGFPLTNLPPVYRESIGESLLAVYGVNILMAGWVFLGESGRRRGQKGRKGIWAVKTVAVGGLALGQLRNIELED</sequence>
<evidence type="ECO:0000313" key="4">
    <source>
        <dbReference type="Proteomes" id="UP001165160"/>
    </source>
</evidence>
<feature type="region of interest" description="Disordered" evidence="1">
    <location>
        <begin position="58"/>
        <end position="97"/>
    </location>
</feature>
<organism evidence="3 4">
    <name type="scientific">Triparma verrucosa</name>
    <dbReference type="NCBI Taxonomy" id="1606542"/>
    <lineage>
        <taxon>Eukaryota</taxon>
        <taxon>Sar</taxon>
        <taxon>Stramenopiles</taxon>
        <taxon>Ochrophyta</taxon>
        <taxon>Bolidophyceae</taxon>
        <taxon>Parmales</taxon>
        <taxon>Triparmaceae</taxon>
        <taxon>Triparma</taxon>
    </lineage>
</organism>
<reference evidence="4" key="1">
    <citation type="journal article" date="2023" name="Commun. Biol.">
        <title>Genome analysis of Parmales, the sister group of diatoms, reveals the evolutionary specialization of diatoms from phago-mixotrophs to photoautotrophs.</title>
        <authorList>
            <person name="Ban H."/>
            <person name="Sato S."/>
            <person name="Yoshikawa S."/>
            <person name="Yamada K."/>
            <person name="Nakamura Y."/>
            <person name="Ichinomiya M."/>
            <person name="Sato N."/>
            <person name="Blanc-Mathieu R."/>
            <person name="Endo H."/>
            <person name="Kuwata A."/>
            <person name="Ogata H."/>
        </authorList>
    </citation>
    <scope>NUCLEOTIDE SEQUENCE [LARGE SCALE GENOMIC DNA]</scope>
    <source>
        <strain evidence="4">NIES 3699</strain>
    </source>
</reference>
<keyword evidence="2" id="KW-0812">Transmembrane</keyword>
<keyword evidence="2" id="KW-1133">Transmembrane helix</keyword>
<feature type="transmembrane region" description="Helical" evidence="2">
    <location>
        <begin position="20"/>
        <end position="41"/>
    </location>
</feature>
<proteinExistence type="predicted"/>
<dbReference type="AlphaFoldDB" id="A0A9W7CA00"/>
<feature type="compositionally biased region" description="Basic residues" evidence="1">
    <location>
        <begin position="75"/>
        <end position="84"/>
    </location>
</feature>